<evidence type="ECO:0000313" key="4">
    <source>
        <dbReference type="EMBL" id="GFZ02571.1"/>
    </source>
</evidence>
<name>A0A7J0FV63_9ERIC</name>
<reference evidence="4 5" key="1">
    <citation type="submission" date="2019-07" db="EMBL/GenBank/DDBJ databases">
        <title>De Novo Assembly of kiwifruit Actinidia rufa.</title>
        <authorList>
            <person name="Sugita-Konishi S."/>
            <person name="Sato K."/>
            <person name="Mori E."/>
            <person name="Abe Y."/>
            <person name="Kisaki G."/>
            <person name="Hamano K."/>
            <person name="Suezawa K."/>
            <person name="Otani M."/>
            <person name="Fukuda T."/>
            <person name="Manabe T."/>
            <person name="Gomi K."/>
            <person name="Tabuchi M."/>
            <person name="Akimitsu K."/>
            <person name="Kataoka I."/>
        </authorList>
    </citation>
    <scope>NUCLEOTIDE SEQUENCE [LARGE SCALE GENOMIC DNA]</scope>
    <source>
        <strain evidence="5">cv. Fuchu</strain>
        <strain evidence="4">Fuchu</strain>
    </source>
</reference>
<sequence length="118" mass="12856">MENLLLLIRWFLPFVLKLYCIAAYANLGNFGVKIIKGANAVLYRHTHPKHLSKLCSRQSTVDDATVAVGGLAHHQGLVVSEEAIQKLVAMGFERTQVEVAVAAADGDLNVAVEILMTQ</sequence>
<dbReference type="SMART" id="SM00165">
    <property type="entry name" value="UBA"/>
    <property type="match status" value="1"/>
</dbReference>
<dbReference type="PROSITE" id="PS50030">
    <property type="entry name" value="UBA"/>
    <property type="match status" value="1"/>
</dbReference>
<dbReference type="InterPro" id="IPR009060">
    <property type="entry name" value="UBA-like_sf"/>
</dbReference>
<organism evidence="4 5">
    <name type="scientific">Actinidia rufa</name>
    <dbReference type="NCBI Taxonomy" id="165716"/>
    <lineage>
        <taxon>Eukaryota</taxon>
        <taxon>Viridiplantae</taxon>
        <taxon>Streptophyta</taxon>
        <taxon>Embryophyta</taxon>
        <taxon>Tracheophyta</taxon>
        <taxon>Spermatophyta</taxon>
        <taxon>Magnoliopsida</taxon>
        <taxon>eudicotyledons</taxon>
        <taxon>Gunneridae</taxon>
        <taxon>Pentapetalae</taxon>
        <taxon>asterids</taxon>
        <taxon>Ericales</taxon>
        <taxon>Actinidiaceae</taxon>
        <taxon>Actinidia</taxon>
    </lineage>
</organism>
<dbReference type="Pfam" id="PF00627">
    <property type="entry name" value="UBA"/>
    <property type="match status" value="1"/>
</dbReference>
<feature type="transmembrane region" description="Helical" evidence="1">
    <location>
        <begin position="6"/>
        <end position="27"/>
    </location>
</feature>
<feature type="domain" description="UBA" evidence="2">
    <location>
        <begin position="78"/>
        <end position="118"/>
    </location>
</feature>
<dbReference type="Proteomes" id="UP000585474">
    <property type="component" value="Unassembled WGS sequence"/>
</dbReference>
<evidence type="ECO:0000313" key="3">
    <source>
        <dbReference type="EMBL" id="GFZ02566.1"/>
    </source>
</evidence>
<gene>
    <name evidence="3" type="ORF">Acr_15g0011740</name>
    <name evidence="4" type="ORF">Acr_15g0011790</name>
</gene>
<evidence type="ECO:0000313" key="5">
    <source>
        <dbReference type="Proteomes" id="UP000585474"/>
    </source>
</evidence>
<dbReference type="EMBL" id="BJWL01000015">
    <property type="protein sequence ID" value="GFZ02571.1"/>
    <property type="molecule type" value="Genomic_DNA"/>
</dbReference>
<dbReference type="CDD" id="cd14287">
    <property type="entry name" value="UBA_At3g58460_like"/>
    <property type="match status" value="1"/>
</dbReference>
<dbReference type="SUPFAM" id="SSF46934">
    <property type="entry name" value="UBA-like"/>
    <property type="match status" value="1"/>
</dbReference>
<accession>A0A7J0FV63</accession>
<keyword evidence="1" id="KW-0472">Membrane</keyword>
<keyword evidence="5" id="KW-1185">Reference proteome</keyword>
<dbReference type="Gene3D" id="1.10.8.10">
    <property type="entry name" value="DNA helicase RuvA subunit, C-terminal domain"/>
    <property type="match status" value="1"/>
</dbReference>
<evidence type="ECO:0000259" key="2">
    <source>
        <dbReference type="PROSITE" id="PS50030"/>
    </source>
</evidence>
<keyword evidence="1" id="KW-1133">Transmembrane helix</keyword>
<comment type="caution">
    <text evidence="4">The sequence shown here is derived from an EMBL/GenBank/DDBJ whole genome shotgun (WGS) entry which is preliminary data.</text>
</comment>
<dbReference type="EMBL" id="BJWL01000015">
    <property type="protein sequence ID" value="GFZ02566.1"/>
    <property type="molecule type" value="Genomic_DNA"/>
</dbReference>
<keyword evidence="1" id="KW-0812">Transmembrane</keyword>
<dbReference type="InterPro" id="IPR015940">
    <property type="entry name" value="UBA"/>
</dbReference>
<proteinExistence type="predicted"/>
<dbReference type="OrthoDB" id="1744361at2759"/>
<protein>
    <submittedName>
        <fullName evidence="4">RHOMBOID-like protein 15</fullName>
    </submittedName>
</protein>
<dbReference type="AlphaFoldDB" id="A0A7J0FV63"/>
<evidence type="ECO:0000256" key="1">
    <source>
        <dbReference type="SAM" id="Phobius"/>
    </source>
</evidence>